<dbReference type="InterPro" id="IPR023395">
    <property type="entry name" value="MCP_dom_sf"/>
</dbReference>
<dbReference type="Proteomes" id="UP000749646">
    <property type="component" value="Unassembled WGS sequence"/>
</dbReference>
<dbReference type="Gene3D" id="1.50.40.10">
    <property type="entry name" value="Mitochondrial carrier domain"/>
    <property type="match status" value="1"/>
</dbReference>
<reference evidence="10" key="1">
    <citation type="journal article" date="2020" name="Fungal Divers.">
        <title>Resolving the Mortierellaceae phylogeny through synthesis of multi-gene phylogenetics and phylogenomics.</title>
        <authorList>
            <person name="Vandepol N."/>
            <person name="Liber J."/>
            <person name="Desiro A."/>
            <person name="Na H."/>
            <person name="Kennedy M."/>
            <person name="Barry K."/>
            <person name="Grigoriev I.V."/>
            <person name="Miller A.N."/>
            <person name="O'Donnell K."/>
            <person name="Stajich J.E."/>
            <person name="Bonito G."/>
        </authorList>
    </citation>
    <scope>NUCLEOTIDE SEQUENCE</scope>
    <source>
        <strain evidence="10">MES-2147</strain>
    </source>
</reference>
<comment type="similarity">
    <text evidence="2 9">Belongs to the mitochondrial carrier (TC 2.A.29) family.</text>
</comment>
<evidence type="ECO:0000256" key="1">
    <source>
        <dbReference type="ARBA" id="ARBA00004141"/>
    </source>
</evidence>
<feature type="repeat" description="Solcar" evidence="8">
    <location>
        <begin position="108"/>
        <end position="197"/>
    </location>
</feature>
<dbReference type="PANTHER" id="PTHR45667">
    <property type="entry name" value="S-ADENOSYLMETHIONINE MITOCHONDRIAL CARRIER PROTEIN"/>
    <property type="match status" value="1"/>
</dbReference>
<sequence length="489" mass="53874">DIFRVSMQSSAGIANNLVPRLDHFLTNFRRELQYQHNRHERLHYSQIQPPKNFHGERISIHRGLYKGVSFALVFQVPALALFLSTYDATKHTIAQLAHSANLNAFNLYDVETHLVSGMIAKATGTVVWAPMNRLQGLATHPVTGQAPLTLKEAYRLTQHICRSEGISGLWSGYTKSCSTLLPYTMIYFATYEQFKLLAGWIVSSKANRKTFDRGGDSDKWNSWAALREYYSVWGQRSHPATSTALTLDMYMMCVASSVVISSAVCQTASAVRAVVWDQHRHLSSKAGSASPLSKFVNPLQRQPLSISPFSAPKHLPSALSVAAPKGIHSFKTLLSSSSNITTQAMTGLPWQQSQHATLTTTSLLPIHNTTFKQLSKPSTAGRVHLGSFFSSQSLNLPGSTVTSWQQPVGQLYKPGYLMSTILSPVTSTLSSDNERSKNIMNNINAKSNRAPSLFRTIARSLGPRIMWTVPGVTLTTAGFEVLRSMALGC</sequence>
<proteinExistence type="inferred from homology"/>
<dbReference type="InterPro" id="IPR018108">
    <property type="entry name" value="MCP_transmembrane"/>
</dbReference>
<evidence type="ECO:0000256" key="4">
    <source>
        <dbReference type="ARBA" id="ARBA00022692"/>
    </source>
</evidence>
<keyword evidence="4 8" id="KW-0812">Transmembrane</keyword>
<evidence type="ECO:0000313" key="10">
    <source>
        <dbReference type="EMBL" id="KAF9960082.1"/>
    </source>
</evidence>
<dbReference type="EMBL" id="JAAAHW010006478">
    <property type="protein sequence ID" value="KAF9960082.1"/>
    <property type="molecule type" value="Genomic_DNA"/>
</dbReference>
<evidence type="ECO:0000256" key="7">
    <source>
        <dbReference type="ARBA" id="ARBA00023136"/>
    </source>
</evidence>
<keyword evidence="5" id="KW-0677">Repeat</keyword>
<organism evidence="10 11">
    <name type="scientific">Modicella reniformis</name>
    <dbReference type="NCBI Taxonomy" id="1440133"/>
    <lineage>
        <taxon>Eukaryota</taxon>
        <taxon>Fungi</taxon>
        <taxon>Fungi incertae sedis</taxon>
        <taxon>Mucoromycota</taxon>
        <taxon>Mortierellomycotina</taxon>
        <taxon>Mortierellomycetes</taxon>
        <taxon>Mortierellales</taxon>
        <taxon>Mortierellaceae</taxon>
        <taxon>Modicella</taxon>
    </lineage>
</organism>
<evidence type="ECO:0000256" key="3">
    <source>
        <dbReference type="ARBA" id="ARBA00022448"/>
    </source>
</evidence>
<evidence type="ECO:0000256" key="8">
    <source>
        <dbReference type="PROSITE-ProRule" id="PRU00282"/>
    </source>
</evidence>
<keyword evidence="3 9" id="KW-0813">Transport</keyword>
<protein>
    <recommendedName>
        <fullName evidence="12">Mitochondrial carrier protein</fullName>
    </recommendedName>
</protein>
<dbReference type="SUPFAM" id="SSF103506">
    <property type="entry name" value="Mitochondrial carrier"/>
    <property type="match status" value="1"/>
</dbReference>
<gene>
    <name evidence="10" type="ORF">BGZ65_012769</name>
</gene>
<dbReference type="Pfam" id="PF00153">
    <property type="entry name" value="Mito_carr"/>
    <property type="match status" value="1"/>
</dbReference>
<feature type="non-terminal residue" evidence="10">
    <location>
        <position position="1"/>
    </location>
</feature>
<keyword evidence="6" id="KW-1133">Transmembrane helix</keyword>
<evidence type="ECO:0000313" key="11">
    <source>
        <dbReference type="Proteomes" id="UP000749646"/>
    </source>
</evidence>
<accession>A0A9P6J2Y6</accession>
<keyword evidence="11" id="KW-1185">Reference proteome</keyword>
<evidence type="ECO:0000256" key="2">
    <source>
        <dbReference type="ARBA" id="ARBA00006375"/>
    </source>
</evidence>
<dbReference type="GO" id="GO:0016020">
    <property type="term" value="C:membrane"/>
    <property type="evidence" value="ECO:0007669"/>
    <property type="project" value="UniProtKB-SubCell"/>
</dbReference>
<dbReference type="AlphaFoldDB" id="A0A9P6J2Y6"/>
<evidence type="ECO:0000256" key="9">
    <source>
        <dbReference type="RuleBase" id="RU000488"/>
    </source>
</evidence>
<evidence type="ECO:0000256" key="5">
    <source>
        <dbReference type="ARBA" id="ARBA00022737"/>
    </source>
</evidence>
<dbReference type="PROSITE" id="PS50920">
    <property type="entry name" value="SOLCAR"/>
    <property type="match status" value="1"/>
</dbReference>
<comment type="subcellular location">
    <subcellularLocation>
        <location evidence="1">Membrane</location>
        <topology evidence="1">Multi-pass membrane protein</topology>
    </subcellularLocation>
</comment>
<name>A0A9P6J2Y6_9FUNG</name>
<dbReference type="OrthoDB" id="250329at2759"/>
<evidence type="ECO:0000256" key="6">
    <source>
        <dbReference type="ARBA" id="ARBA00022989"/>
    </source>
</evidence>
<keyword evidence="7 8" id="KW-0472">Membrane</keyword>
<evidence type="ECO:0008006" key="12">
    <source>
        <dbReference type="Google" id="ProtNLM"/>
    </source>
</evidence>
<comment type="caution">
    <text evidence="10">The sequence shown here is derived from an EMBL/GenBank/DDBJ whole genome shotgun (WGS) entry which is preliminary data.</text>
</comment>